<keyword evidence="6" id="KW-1185">Reference proteome</keyword>
<evidence type="ECO:0000313" key="5">
    <source>
        <dbReference type="EMBL" id="WIX98289.1"/>
    </source>
</evidence>
<sequence>MADQAFKPVTGHQVSAVDLVTVEVRSSILRGVLAPGARFSVAELARQMGLSHIPVREALRRLEGQGLIELQHARSAVVVPLSVADVSGIYGLRKMIEPELAARSATLNPPGHVRGLAELIARFEDDDPEEVWQAHQRFHRTLIEPAASAWDLRTLEQLWAAAERYTRLVYDFAAIASSERDRRERIHTTILDAVRAQDAGRTRAAVGAHLAENESELLERISGLDLAALGKRGSHPA</sequence>
<evidence type="ECO:0000256" key="2">
    <source>
        <dbReference type="ARBA" id="ARBA00023125"/>
    </source>
</evidence>
<dbReference type="Gene3D" id="1.10.10.10">
    <property type="entry name" value="Winged helix-like DNA-binding domain superfamily/Winged helix DNA-binding domain"/>
    <property type="match status" value="1"/>
</dbReference>
<keyword evidence="1" id="KW-0805">Transcription regulation</keyword>
<proteinExistence type="predicted"/>
<protein>
    <submittedName>
        <fullName evidence="5">GntR family transcriptional regulator</fullName>
    </submittedName>
</protein>
<dbReference type="SUPFAM" id="SSF46785">
    <property type="entry name" value="Winged helix' DNA-binding domain"/>
    <property type="match status" value="1"/>
</dbReference>
<gene>
    <name evidence="5" type="ORF">QRX60_29990</name>
</gene>
<evidence type="ECO:0000256" key="1">
    <source>
        <dbReference type="ARBA" id="ARBA00023015"/>
    </source>
</evidence>
<keyword evidence="2" id="KW-0238">DNA-binding</keyword>
<dbReference type="KEGG" id="amog:QRX60_29990"/>
<dbReference type="Gene3D" id="1.20.120.530">
    <property type="entry name" value="GntR ligand-binding domain-like"/>
    <property type="match status" value="1"/>
</dbReference>
<dbReference type="EMBL" id="CP127295">
    <property type="protein sequence ID" value="WIX98289.1"/>
    <property type="molecule type" value="Genomic_DNA"/>
</dbReference>
<dbReference type="GO" id="GO:0043565">
    <property type="term" value="F:sequence-specific DNA binding"/>
    <property type="evidence" value="ECO:0007669"/>
    <property type="project" value="InterPro"/>
</dbReference>
<organism evidence="5 6">
    <name type="scientific">Amycolatopsis mongoliensis</name>
    <dbReference type="NCBI Taxonomy" id="715475"/>
    <lineage>
        <taxon>Bacteria</taxon>
        <taxon>Bacillati</taxon>
        <taxon>Actinomycetota</taxon>
        <taxon>Actinomycetes</taxon>
        <taxon>Pseudonocardiales</taxon>
        <taxon>Pseudonocardiaceae</taxon>
        <taxon>Amycolatopsis</taxon>
    </lineage>
</organism>
<dbReference type="PRINTS" id="PR00033">
    <property type="entry name" value="HTHASNC"/>
</dbReference>
<dbReference type="PROSITE" id="PS50949">
    <property type="entry name" value="HTH_GNTR"/>
    <property type="match status" value="1"/>
</dbReference>
<reference evidence="5 6" key="1">
    <citation type="submission" date="2023-06" db="EMBL/GenBank/DDBJ databases">
        <authorList>
            <person name="Oyuntsetseg B."/>
            <person name="Kim S.B."/>
        </authorList>
    </citation>
    <scope>NUCLEOTIDE SEQUENCE [LARGE SCALE GENOMIC DNA]</scope>
    <source>
        <strain evidence="5 6">4-36</strain>
    </source>
</reference>
<dbReference type="RefSeq" id="WP_285994774.1">
    <property type="nucleotide sequence ID" value="NZ_CP127295.1"/>
</dbReference>
<keyword evidence="3" id="KW-0804">Transcription</keyword>
<dbReference type="InterPro" id="IPR011711">
    <property type="entry name" value="GntR_C"/>
</dbReference>
<dbReference type="InterPro" id="IPR000524">
    <property type="entry name" value="Tscrpt_reg_HTH_GntR"/>
</dbReference>
<dbReference type="InterPro" id="IPR000485">
    <property type="entry name" value="AsnC-type_HTH_dom"/>
</dbReference>
<name>A0A9Y2NHK3_9PSEU</name>
<dbReference type="InterPro" id="IPR036390">
    <property type="entry name" value="WH_DNA-bd_sf"/>
</dbReference>
<evidence type="ECO:0000313" key="6">
    <source>
        <dbReference type="Proteomes" id="UP001239397"/>
    </source>
</evidence>
<dbReference type="PANTHER" id="PTHR43537">
    <property type="entry name" value="TRANSCRIPTIONAL REGULATOR, GNTR FAMILY"/>
    <property type="match status" value="1"/>
</dbReference>
<dbReference type="SMART" id="SM00895">
    <property type="entry name" value="FCD"/>
    <property type="match status" value="1"/>
</dbReference>
<dbReference type="Pfam" id="PF00392">
    <property type="entry name" value="GntR"/>
    <property type="match status" value="1"/>
</dbReference>
<feature type="domain" description="HTH gntR-type" evidence="4">
    <location>
        <begin position="14"/>
        <end position="81"/>
    </location>
</feature>
<dbReference type="SUPFAM" id="SSF48008">
    <property type="entry name" value="GntR ligand-binding domain-like"/>
    <property type="match status" value="1"/>
</dbReference>
<dbReference type="GO" id="GO:0003700">
    <property type="term" value="F:DNA-binding transcription factor activity"/>
    <property type="evidence" value="ECO:0007669"/>
    <property type="project" value="InterPro"/>
</dbReference>
<dbReference type="AlphaFoldDB" id="A0A9Y2NHK3"/>
<dbReference type="PANTHER" id="PTHR43537:SF24">
    <property type="entry name" value="GLUCONATE OPERON TRANSCRIPTIONAL REPRESSOR"/>
    <property type="match status" value="1"/>
</dbReference>
<dbReference type="Pfam" id="PF07729">
    <property type="entry name" value="FCD"/>
    <property type="match status" value="1"/>
</dbReference>
<dbReference type="SMART" id="SM00345">
    <property type="entry name" value="HTH_GNTR"/>
    <property type="match status" value="1"/>
</dbReference>
<evidence type="ECO:0000259" key="4">
    <source>
        <dbReference type="PROSITE" id="PS50949"/>
    </source>
</evidence>
<dbReference type="Proteomes" id="UP001239397">
    <property type="component" value="Chromosome"/>
</dbReference>
<accession>A0A9Y2NHK3</accession>
<evidence type="ECO:0000256" key="3">
    <source>
        <dbReference type="ARBA" id="ARBA00023163"/>
    </source>
</evidence>
<dbReference type="InterPro" id="IPR008920">
    <property type="entry name" value="TF_FadR/GntR_C"/>
</dbReference>
<dbReference type="InterPro" id="IPR036388">
    <property type="entry name" value="WH-like_DNA-bd_sf"/>
</dbReference>